<dbReference type="EMBL" id="ABYI02000023">
    <property type="protein sequence ID" value="EEG73613.1"/>
    <property type="molecule type" value="Genomic_DNA"/>
</dbReference>
<protein>
    <submittedName>
        <fullName evidence="2">AP endonuclease, family 2</fullName>
    </submittedName>
</protein>
<dbReference type="Gene3D" id="3.20.20.150">
    <property type="entry name" value="Divalent-metal-dependent TIM barrel enzymes"/>
    <property type="match status" value="1"/>
</dbReference>
<reference evidence="2" key="1">
    <citation type="submission" date="2009-02" db="EMBL/GenBank/DDBJ databases">
        <authorList>
            <person name="Fulton L."/>
            <person name="Clifton S."/>
            <person name="Fulton B."/>
            <person name="Xu J."/>
            <person name="Minx P."/>
            <person name="Pepin K.H."/>
            <person name="Johnson M."/>
            <person name="Bhonagiri V."/>
            <person name="Nash W.E."/>
            <person name="Mardis E.R."/>
            <person name="Wilson R.K."/>
        </authorList>
    </citation>
    <scope>NUCLEOTIDE SEQUENCE [LARGE SCALE GENOMIC DNA]</scope>
    <source>
        <strain evidence="2">DSM 15053</strain>
    </source>
</reference>
<dbReference type="InterPro" id="IPR013022">
    <property type="entry name" value="Xyl_isomerase-like_TIM-brl"/>
</dbReference>
<dbReference type="eggNOG" id="COG1082">
    <property type="taxonomic scope" value="Bacteria"/>
</dbReference>
<evidence type="ECO:0000259" key="1">
    <source>
        <dbReference type="Pfam" id="PF01261"/>
    </source>
</evidence>
<keyword evidence="2" id="KW-0540">Nuclease</keyword>
<organism evidence="2 3">
    <name type="scientific">[Clostridium] hylemonae DSM 15053</name>
    <dbReference type="NCBI Taxonomy" id="553973"/>
    <lineage>
        <taxon>Bacteria</taxon>
        <taxon>Bacillati</taxon>
        <taxon>Bacillota</taxon>
        <taxon>Clostridia</taxon>
        <taxon>Lachnospirales</taxon>
        <taxon>Lachnospiraceae</taxon>
    </lineage>
</organism>
<keyword evidence="3" id="KW-1185">Reference proteome</keyword>
<dbReference type="Pfam" id="PF01261">
    <property type="entry name" value="AP_endonuc_2"/>
    <property type="match status" value="1"/>
</dbReference>
<evidence type="ECO:0000313" key="2">
    <source>
        <dbReference type="EMBL" id="EEG73613.1"/>
    </source>
</evidence>
<dbReference type="InterPro" id="IPR050312">
    <property type="entry name" value="IolE/XylAMocC-like"/>
</dbReference>
<reference evidence="2" key="2">
    <citation type="submission" date="2013-06" db="EMBL/GenBank/DDBJ databases">
        <title>Draft genome sequence of Clostridium hylemonae (DSM 15053).</title>
        <authorList>
            <person name="Sudarsanam P."/>
            <person name="Ley R."/>
            <person name="Guruge J."/>
            <person name="Turnbaugh P.J."/>
            <person name="Mahowald M."/>
            <person name="Liep D."/>
            <person name="Gordon J."/>
        </authorList>
    </citation>
    <scope>NUCLEOTIDE SEQUENCE</scope>
    <source>
        <strain evidence="2">DSM 15053</strain>
    </source>
</reference>
<sequence>MTDSLGKLSFEEMLDTAAMLGIETLEIPTGGYSNAPHMDIDRLLESRQAREDYMRAIESRGLRLEVLNCNGNQLSPDPQGEKDARLVEKTFRLAQLLGVEKIAMMSGLPGGGPGAKYANWVTCCWPPVMLEMLEYQWNEAGIPYWENTVKLAEQCGIKKIALEVHPTQIVYNVPTLLKLRQAVGPMIGANLDPSHLFFMGMDPVEAAKALGRERAVYHVHAKDTHIERDVADLNGNHETAAYLSTPAYERSWTYCALGYGHDVFWWKRYLMTLLEFGYDGPLSLEIEDVVMPSVIATAKSADLLKEAMPRDYTRDFPAHLLEIKGLGFDI</sequence>
<gene>
    <name evidence="2" type="ORF">CLOHYLEM_06295</name>
</gene>
<name>C0C2I9_9FIRM</name>
<proteinExistence type="predicted"/>
<comment type="caution">
    <text evidence="2">The sequence shown here is derived from an EMBL/GenBank/DDBJ whole genome shotgun (WGS) entry which is preliminary data.</text>
</comment>
<accession>C0C2I9</accession>
<evidence type="ECO:0000313" key="3">
    <source>
        <dbReference type="Proteomes" id="UP000004893"/>
    </source>
</evidence>
<feature type="domain" description="Xylose isomerase-like TIM barrel" evidence="1">
    <location>
        <begin position="15"/>
        <end position="306"/>
    </location>
</feature>
<dbReference type="GO" id="GO:0004519">
    <property type="term" value="F:endonuclease activity"/>
    <property type="evidence" value="ECO:0007669"/>
    <property type="project" value="UniProtKB-KW"/>
</dbReference>
<dbReference type="InterPro" id="IPR036237">
    <property type="entry name" value="Xyl_isomerase-like_sf"/>
</dbReference>
<dbReference type="Proteomes" id="UP000004893">
    <property type="component" value="Unassembled WGS sequence"/>
</dbReference>
<dbReference type="HOGENOM" id="CLU_061796_1_0_9"/>
<dbReference type="AlphaFoldDB" id="C0C2I9"/>
<dbReference type="PANTHER" id="PTHR12110">
    <property type="entry name" value="HYDROXYPYRUVATE ISOMERASE"/>
    <property type="match status" value="1"/>
</dbReference>
<keyword evidence="2" id="KW-0255">Endonuclease</keyword>
<dbReference type="PANTHER" id="PTHR12110:SF21">
    <property type="entry name" value="XYLOSE ISOMERASE-LIKE TIM BARREL DOMAIN-CONTAINING PROTEIN"/>
    <property type="match status" value="1"/>
</dbReference>
<keyword evidence="2" id="KW-0378">Hydrolase</keyword>
<dbReference type="SUPFAM" id="SSF51658">
    <property type="entry name" value="Xylose isomerase-like"/>
    <property type="match status" value="1"/>
</dbReference>
<dbReference type="STRING" id="553973.CLOHYLEM_06295"/>